<keyword evidence="3" id="KW-1185">Reference proteome</keyword>
<sequence length="206" mass="22467">MRFSALNDLAPWIPKTHADLTTPGRPTQRKPQTARAESENEKAPSALVTPLVGWGKVPPTRTSPKWMAESKVSLSIDARRFTVDADALFSGRSGSDTPHTNTRAHRPDTKSPRWRPFQCCCSATAVCSLPVDLLDVLQGRLPNIESRVLASPARLTSGLSNFQLQRPQGASQSLWRPLSRRALIGLPHIDTSRAFSLCHVTGGLGV</sequence>
<evidence type="ECO:0000313" key="3">
    <source>
        <dbReference type="Proteomes" id="UP001175000"/>
    </source>
</evidence>
<feature type="compositionally biased region" description="Polar residues" evidence="1">
    <location>
        <begin position="92"/>
        <end position="101"/>
    </location>
</feature>
<reference evidence="2" key="1">
    <citation type="submission" date="2023-06" db="EMBL/GenBank/DDBJ databases">
        <title>Genome-scale phylogeny and comparative genomics of the fungal order Sordariales.</title>
        <authorList>
            <consortium name="Lawrence Berkeley National Laboratory"/>
            <person name="Hensen N."/>
            <person name="Bonometti L."/>
            <person name="Westerberg I."/>
            <person name="Brannstrom I.O."/>
            <person name="Guillou S."/>
            <person name="Cros-Aarteil S."/>
            <person name="Calhoun S."/>
            <person name="Haridas S."/>
            <person name="Kuo A."/>
            <person name="Mondo S."/>
            <person name="Pangilinan J."/>
            <person name="Riley R."/>
            <person name="Labutti K."/>
            <person name="Andreopoulos B."/>
            <person name="Lipzen A."/>
            <person name="Chen C."/>
            <person name="Yanf M."/>
            <person name="Daum C."/>
            <person name="Ng V."/>
            <person name="Clum A."/>
            <person name="Steindorff A."/>
            <person name="Ohm R."/>
            <person name="Martin F."/>
            <person name="Silar P."/>
            <person name="Natvig D."/>
            <person name="Lalanne C."/>
            <person name="Gautier V."/>
            <person name="Ament-Velasquez S.L."/>
            <person name="Kruys A."/>
            <person name="Hutchinson M.I."/>
            <person name="Powell A.J."/>
            <person name="Barry K."/>
            <person name="Miller A.N."/>
            <person name="Grigoriev I.V."/>
            <person name="Debuchy R."/>
            <person name="Gladieux P."/>
            <person name="Thoren M.H."/>
            <person name="Johannesson H."/>
        </authorList>
    </citation>
    <scope>NUCLEOTIDE SEQUENCE</scope>
    <source>
        <strain evidence="2">CBS 606.72</strain>
    </source>
</reference>
<proteinExistence type="predicted"/>
<gene>
    <name evidence="2" type="ORF">B0T14DRAFT_44687</name>
</gene>
<dbReference type="Proteomes" id="UP001175000">
    <property type="component" value="Unassembled WGS sequence"/>
</dbReference>
<organism evidence="2 3">
    <name type="scientific">Immersiella caudata</name>
    <dbReference type="NCBI Taxonomy" id="314043"/>
    <lineage>
        <taxon>Eukaryota</taxon>
        <taxon>Fungi</taxon>
        <taxon>Dikarya</taxon>
        <taxon>Ascomycota</taxon>
        <taxon>Pezizomycotina</taxon>
        <taxon>Sordariomycetes</taxon>
        <taxon>Sordariomycetidae</taxon>
        <taxon>Sordariales</taxon>
        <taxon>Lasiosphaeriaceae</taxon>
        <taxon>Immersiella</taxon>
    </lineage>
</organism>
<accession>A0AA39XF53</accession>
<comment type="caution">
    <text evidence="2">The sequence shown here is derived from an EMBL/GenBank/DDBJ whole genome shotgun (WGS) entry which is preliminary data.</text>
</comment>
<evidence type="ECO:0000256" key="1">
    <source>
        <dbReference type="SAM" id="MobiDB-lite"/>
    </source>
</evidence>
<protein>
    <submittedName>
        <fullName evidence="2">Uncharacterized protein</fullName>
    </submittedName>
</protein>
<feature type="region of interest" description="Disordered" evidence="1">
    <location>
        <begin position="14"/>
        <end position="54"/>
    </location>
</feature>
<dbReference type="AlphaFoldDB" id="A0AA39XF53"/>
<dbReference type="EMBL" id="JAULSU010000001">
    <property type="protein sequence ID" value="KAK0632821.1"/>
    <property type="molecule type" value="Genomic_DNA"/>
</dbReference>
<feature type="region of interest" description="Disordered" evidence="1">
    <location>
        <begin position="89"/>
        <end position="111"/>
    </location>
</feature>
<evidence type="ECO:0000313" key="2">
    <source>
        <dbReference type="EMBL" id="KAK0632821.1"/>
    </source>
</evidence>
<name>A0AA39XF53_9PEZI</name>